<sequence length="161" mass="15672">MDSGSRVTLVEMPDGTPVWARVSGAEALEEPSGGLRFSDVGAGRRVAARVEDLGDVVASVARSLAAPLRAVRPDEVSVEFSIELTARAGKVVGLIADGEAKGGITVTLNWHGGPPDLTAPAASPAAPASAPVPPQTPPSAGAGTGAAAHPGGGAPGAGSGE</sequence>
<reference evidence="4" key="1">
    <citation type="journal article" date="2019" name="Int. J. Syst. Evol. Microbiol.">
        <title>The Global Catalogue of Microorganisms (GCM) 10K type strain sequencing project: providing services to taxonomists for standard genome sequencing and annotation.</title>
        <authorList>
            <consortium name="The Broad Institute Genomics Platform"/>
            <consortium name="The Broad Institute Genome Sequencing Center for Infectious Disease"/>
            <person name="Wu L."/>
            <person name="Ma J."/>
        </authorList>
    </citation>
    <scope>NUCLEOTIDE SEQUENCE [LARGE SCALE GENOMIC DNA]</scope>
    <source>
        <strain evidence="4">JCM 30846</strain>
    </source>
</reference>
<gene>
    <name evidence="3" type="ORF">GCM10023082_43640</name>
</gene>
<feature type="region of interest" description="Disordered" evidence="1">
    <location>
        <begin position="115"/>
        <end position="161"/>
    </location>
</feature>
<organism evidence="3 4">
    <name type="scientific">Streptomyces tremellae</name>
    <dbReference type="NCBI Taxonomy" id="1124239"/>
    <lineage>
        <taxon>Bacteria</taxon>
        <taxon>Bacillati</taxon>
        <taxon>Actinomycetota</taxon>
        <taxon>Actinomycetes</taxon>
        <taxon>Kitasatosporales</taxon>
        <taxon>Streptomycetaceae</taxon>
        <taxon>Streptomyces</taxon>
    </lineage>
</organism>
<accession>A0ABP7FNK6</accession>
<dbReference type="NCBIfam" id="NF041216">
    <property type="entry name" value="CU044_2847_fam"/>
    <property type="match status" value="1"/>
</dbReference>
<feature type="compositionally biased region" description="Gly residues" evidence="1">
    <location>
        <begin position="150"/>
        <end position="161"/>
    </location>
</feature>
<evidence type="ECO:0000313" key="3">
    <source>
        <dbReference type="EMBL" id="GAA3742018.1"/>
    </source>
</evidence>
<protein>
    <recommendedName>
        <fullName evidence="2">Trypsin-co-occurring domain-containing protein</fullName>
    </recommendedName>
</protein>
<dbReference type="EMBL" id="BAABEP010000033">
    <property type="protein sequence ID" value="GAA3742018.1"/>
    <property type="molecule type" value="Genomic_DNA"/>
</dbReference>
<evidence type="ECO:0000256" key="1">
    <source>
        <dbReference type="SAM" id="MobiDB-lite"/>
    </source>
</evidence>
<dbReference type="InterPro" id="IPR045794">
    <property type="entry name" value="Trypco1"/>
</dbReference>
<feature type="compositionally biased region" description="Low complexity" evidence="1">
    <location>
        <begin position="138"/>
        <end position="149"/>
    </location>
</feature>
<comment type="caution">
    <text evidence="3">The sequence shown here is derived from an EMBL/GenBank/DDBJ whole genome shotgun (WGS) entry which is preliminary data.</text>
</comment>
<name>A0ABP7FNK6_9ACTN</name>
<evidence type="ECO:0000313" key="4">
    <source>
        <dbReference type="Proteomes" id="UP001499884"/>
    </source>
</evidence>
<dbReference type="Pfam" id="PF19493">
    <property type="entry name" value="Trypco1"/>
    <property type="match status" value="1"/>
</dbReference>
<feature type="domain" description="Trypsin-co-occurring" evidence="2">
    <location>
        <begin position="10"/>
        <end position="111"/>
    </location>
</feature>
<dbReference type="Proteomes" id="UP001499884">
    <property type="component" value="Unassembled WGS sequence"/>
</dbReference>
<proteinExistence type="predicted"/>
<feature type="compositionally biased region" description="Low complexity" evidence="1">
    <location>
        <begin position="115"/>
        <end position="129"/>
    </location>
</feature>
<keyword evidence="4" id="KW-1185">Reference proteome</keyword>
<evidence type="ECO:0000259" key="2">
    <source>
        <dbReference type="Pfam" id="PF19493"/>
    </source>
</evidence>